<dbReference type="PANTHER" id="PTHR21689">
    <property type="entry name" value="LIN-9"/>
    <property type="match status" value="1"/>
</dbReference>
<protein>
    <submittedName>
        <fullName evidence="2">Uncharacterized protein</fullName>
    </submittedName>
</protein>
<dbReference type="GO" id="GO:0003677">
    <property type="term" value="F:DNA binding"/>
    <property type="evidence" value="ECO:0007669"/>
    <property type="project" value="TreeGrafter"/>
</dbReference>
<name>A0A8X7WPI3_BRACI</name>
<dbReference type="AlphaFoldDB" id="A0A8X7WPI3"/>
<gene>
    <name evidence="2" type="ORF">Bca52824_003820</name>
</gene>
<dbReference type="GO" id="GO:0006351">
    <property type="term" value="P:DNA-templated transcription"/>
    <property type="evidence" value="ECO:0007669"/>
    <property type="project" value="InterPro"/>
</dbReference>
<proteinExistence type="predicted"/>
<dbReference type="EMBL" id="JAAMPC010000001">
    <property type="protein sequence ID" value="KAG2332640.1"/>
    <property type="molecule type" value="Genomic_DNA"/>
</dbReference>
<organism evidence="2 3">
    <name type="scientific">Brassica carinata</name>
    <name type="common">Ethiopian mustard</name>
    <name type="synonym">Abyssinian cabbage</name>
    <dbReference type="NCBI Taxonomy" id="52824"/>
    <lineage>
        <taxon>Eukaryota</taxon>
        <taxon>Viridiplantae</taxon>
        <taxon>Streptophyta</taxon>
        <taxon>Embryophyta</taxon>
        <taxon>Tracheophyta</taxon>
        <taxon>Spermatophyta</taxon>
        <taxon>Magnoliopsida</taxon>
        <taxon>eudicotyledons</taxon>
        <taxon>Gunneridae</taxon>
        <taxon>Pentapetalae</taxon>
        <taxon>rosids</taxon>
        <taxon>malvids</taxon>
        <taxon>Brassicales</taxon>
        <taxon>Brassicaceae</taxon>
        <taxon>Brassiceae</taxon>
        <taxon>Brassica</taxon>
    </lineage>
</organism>
<evidence type="ECO:0000313" key="3">
    <source>
        <dbReference type="Proteomes" id="UP000886595"/>
    </source>
</evidence>
<dbReference type="GO" id="GO:0051726">
    <property type="term" value="P:regulation of cell cycle"/>
    <property type="evidence" value="ECO:0007669"/>
    <property type="project" value="TreeGrafter"/>
</dbReference>
<dbReference type="OrthoDB" id="2339771at2759"/>
<comment type="caution">
    <text evidence="2">The sequence shown here is derived from an EMBL/GenBank/DDBJ whole genome shotgun (WGS) entry which is preliminary data.</text>
</comment>
<dbReference type="GO" id="GO:0006357">
    <property type="term" value="P:regulation of transcription by RNA polymerase II"/>
    <property type="evidence" value="ECO:0007669"/>
    <property type="project" value="TreeGrafter"/>
</dbReference>
<dbReference type="GO" id="GO:0005654">
    <property type="term" value="C:nucleoplasm"/>
    <property type="evidence" value="ECO:0007669"/>
    <property type="project" value="TreeGrafter"/>
</dbReference>
<reference evidence="2 3" key="1">
    <citation type="submission" date="2020-02" db="EMBL/GenBank/DDBJ databases">
        <authorList>
            <person name="Ma Q."/>
            <person name="Huang Y."/>
            <person name="Song X."/>
            <person name="Pei D."/>
        </authorList>
    </citation>
    <scope>NUCLEOTIDE SEQUENCE [LARGE SCALE GENOMIC DNA]</scope>
    <source>
        <strain evidence="2">Sxm20200214</strain>
        <tissue evidence="2">Leaf</tissue>
    </source>
</reference>
<sequence length="88" mass="9794">MHVTYIRASEYTNMSWFHDVAAAVQNNRRSVDMVEALFRMNQAYLSLPEVSVDGLVAIMTGHYSLSEESKSKGEGDGSSGVTREKLHV</sequence>
<feature type="region of interest" description="Disordered" evidence="1">
    <location>
        <begin position="66"/>
        <end position="88"/>
    </location>
</feature>
<dbReference type="PANTHER" id="PTHR21689:SF8">
    <property type="entry name" value="DIRP DOMAIN-CONTAINING PROTEIN"/>
    <property type="match status" value="1"/>
</dbReference>
<feature type="compositionally biased region" description="Basic and acidic residues" evidence="1">
    <location>
        <begin position="66"/>
        <end position="75"/>
    </location>
</feature>
<keyword evidence="3" id="KW-1185">Reference proteome</keyword>
<dbReference type="InterPro" id="IPR010561">
    <property type="entry name" value="LIN-9/ALY1"/>
</dbReference>
<evidence type="ECO:0000256" key="1">
    <source>
        <dbReference type="SAM" id="MobiDB-lite"/>
    </source>
</evidence>
<accession>A0A8X7WPI3</accession>
<evidence type="ECO:0000313" key="2">
    <source>
        <dbReference type="EMBL" id="KAG2332640.1"/>
    </source>
</evidence>
<dbReference type="GO" id="GO:0017053">
    <property type="term" value="C:transcription repressor complex"/>
    <property type="evidence" value="ECO:0007669"/>
    <property type="project" value="InterPro"/>
</dbReference>
<dbReference type="Proteomes" id="UP000886595">
    <property type="component" value="Unassembled WGS sequence"/>
</dbReference>